<dbReference type="InterPro" id="IPR004441">
    <property type="entry name" value="rRNA_MeTrfase_TrmH"/>
</dbReference>
<dbReference type="Pfam" id="PF00588">
    <property type="entry name" value="SpoU_methylase"/>
    <property type="match status" value="1"/>
</dbReference>
<feature type="domain" description="RNA 2-O ribose methyltransferase substrate binding" evidence="3">
    <location>
        <begin position="13"/>
        <end position="88"/>
    </location>
</feature>
<dbReference type="InterPro" id="IPR029026">
    <property type="entry name" value="tRNA_m1G_MTases_N"/>
</dbReference>
<dbReference type="Proteomes" id="UP000269883">
    <property type="component" value="Chromosome"/>
</dbReference>
<keyword evidence="1 4" id="KW-0489">Methyltransferase</keyword>
<accession>A0A2Z6B1Y9</accession>
<proteinExistence type="predicted"/>
<evidence type="ECO:0000256" key="2">
    <source>
        <dbReference type="ARBA" id="ARBA00022679"/>
    </source>
</evidence>
<protein>
    <submittedName>
        <fullName evidence="4">RNA methyltransferase, TrmH family, group 3</fullName>
    </submittedName>
</protein>
<evidence type="ECO:0000313" key="5">
    <source>
        <dbReference type="Proteomes" id="UP000269883"/>
    </source>
</evidence>
<dbReference type="GO" id="GO:0003723">
    <property type="term" value="F:RNA binding"/>
    <property type="evidence" value="ECO:0007669"/>
    <property type="project" value="InterPro"/>
</dbReference>
<dbReference type="InterPro" id="IPR029064">
    <property type="entry name" value="Ribosomal_eL30-like_sf"/>
</dbReference>
<dbReference type="GO" id="GO:0032259">
    <property type="term" value="P:methylation"/>
    <property type="evidence" value="ECO:0007669"/>
    <property type="project" value="UniProtKB-KW"/>
</dbReference>
<dbReference type="PANTHER" id="PTHR46429">
    <property type="entry name" value="23S RRNA (GUANOSINE-2'-O-)-METHYLTRANSFERASE RLMB"/>
    <property type="match status" value="1"/>
</dbReference>
<organism evidence="4 5">
    <name type="scientific">Desulfovibrio ferrophilus</name>
    <dbReference type="NCBI Taxonomy" id="241368"/>
    <lineage>
        <taxon>Bacteria</taxon>
        <taxon>Pseudomonadati</taxon>
        <taxon>Thermodesulfobacteriota</taxon>
        <taxon>Desulfovibrionia</taxon>
        <taxon>Desulfovibrionales</taxon>
        <taxon>Desulfovibrionaceae</taxon>
        <taxon>Desulfovibrio</taxon>
    </lineage>
</organism>
<sequence>MTNRDKKTDDQAIVPGRKPVLELIDASPEKIDTVFLQQGAHGKEIAAIVERCKAGHIRFRNMPRHELDKIYPGNTQGVVARLASQGFMDLETLLDQTVDAPLPVLVALDQVQDPGNVGTLARTLYALGGAGLIVPKDRTAYLGGAAQKASAGALAKLPVSKVVNLARALDQCLDRGFDVVATTLGPKATNMYEARLSTPTVLVLGNEEKGVRPNVLKRATQELTIPLARPFDSLNVAQAGAIVLAEYARRQRD</sequence>
<dbReference type="EMBL" id="AP017378">
    <property type="protein sequence ID" value="BBD09450.1"/>
    <property type="molecule type" value="Genomic_DNA"/>
</dbReference>
<dbReference type="GO" id="GO:0008173">
    <property type="term" value="F:RNA methyltransferase activity"/>
    <property type="evidence" value="ECO:0007669"/>
    <property type="project" value="InterPro"/>
</dbReference>
<dbReference type="KEGG" id="dfl:DFE_2724"/>
<dbReference type="SMART" id="SM00967">
    <property type="entry name" value="SpoU_sub_bind"/>
    <property type="match status" value="1"/>
</dbReference>
<evidence type="ECO:0000256" key="1">
    <source>
        <dbReference type="ARBA" id="ARBA00022603"/>
    </source>
</evidence>
<reference evidence="4 5" key="1">
    <citation type="journal article" date="2018" name="Sci. Adv.">
        <title>Multi-heme cytochromes provide a pathway for survival in energy-limited environments.</title>
        <authorList>
            <person name="Deng X."/>
            <person name="Dohmae N."/>
            <person name="Nealson K.H."/>
            <person name="Hashimoto K."/>
            <person name="Okamoto A."/>
        </authorList>
    </citation>
    <scope>NUCLEOTIDE SEQUENCE [LARGE SCALE GENOMIC DNA]</scope>
    <source>
        <strain evidence="4 5">IS5</strain>
    </source>
</reference>
<dbReference type="PANTHER" id="PTHR46429:SF1">
    <property type="entry name" value="23S RRNA (GUANOSINE-2'-O-)-METHYLTRANSFERASE RLMB"/>
    <property type="match status" value="1"/>
</dbReference>
<dbReference type="InterPro" id="IPR029028">
    <property type="entry name" value="Alpha/beta_knot_MTases"/>
</dbReference>
<dbReference type="SUPFAM" id="SSF55315">
    <property type="entry name" value="L30e-like"/>
    <property type="match status" value="1"/>
</dbReference>
<dbReference type="CDD" id="cd18103">
    <property type="entry name" value="SpoU-like_RlmB"/>
    <property type="match status" value="1"/>
</dbReference>
<dbReference type="Gene3D" id="3.30.1330.30">
    <property type="match status" value="1"/>
</dbReference>
<dbReference type="Pfam" id="PF08032">
    <property type="entry name" value="SpoU_sub_bind"/>
    <property type="match status" value="1"/>
</dbReference>
<keyword evidence="2 4" id="KW-0808">Transferase</keyword>
<dbReference type="GO" id="GO:0005829">
    <property type="term" value="C:cytosol"/>
    <property type="evidence" value="ECO:0007669"/>
    <property type="project" value="TreeGrafter"/>
</dbReference>
<dbReference type="SUPFAM" id="SSF75217">
    <property type="entry name" value="alpha/beta knot"/>
    <property type="match status" value="1"/>
</dbReference>
<dbReference type="OrthoDB" id="9785673at2"/>
<dbReference type="AlphaFoldDB" id="A0A2Z6B1Y9"/>
<dbReference type="Gene3D" id="3.40.1280.10">
    <property type="match status" value="1"/>
</dbReference>
<dbReference type="RefSeq" id="WP_126380413.1">
    <property type="nucleotide sequence ID" value="NZ_AP017378.1"/>
</dbReference>
<gene>
    <name evidence="4" type="ORF">DFE_2724</name>
</gene>
<dbReference type="GO" id="GO:0006396">
    <property type="term" value="P:RNA processing"/>
    <property type="evidence" value="ECO:0007669"/>
    <property type="project" value="InterPro"/>
</dbReference>
<dbReference type="InterPro" id="IPR013123">
    <property type="entry name" value="SpoU_subst-bd"/>
</dbReference>
<keyword evidence="5" id="KW-1185">Reference proteome</keyword>
<name>A0A2Z6B1Y9_9BACT</name>
<evidence type="ECO:0000313" key="4">
    <source>
        <dbReference type="EMBL" id="BBD09450.1"/>
    </source>
</evidence>
<evidence type="ECO:0000259" key="3">
    <source>
        <dbReference type="SMART" id="SM00967"/>
    </source>
</evidence>
<dbReference type="InterPro" id="IPR001537">
    <property type="entry name" value="SpoU_MeTrfase"/>
</dbReference>